<keyword evidence="3" id="KW-1185">Reference proteome</keyword>
<evidence type="ECO:0000313" key="3">
    <source>
        <dbReference type="Proteomes" id="UP001207918"/>
    </source>
</evidence>
<dbReference type="RefSeq" id="WP_265766946.1">
    <property type="nucleotide sequence ID" value="NZ_JAGGJA010000010.1"/>
</dbReference>
<gene>
    <name evidence="2" type="primary">vgrG</name>
    <name evidence="2" type="ORF">J6I44_14945</name>
</gene>
<dbReference type="Pfam" id="PF04717">
    <property type="entry name" value="Phage_base_V"/>
    <property type="match status" value="1"/>
</dbReference>
<feature type="domain" description="Gp5/Type VI secretion system Vgr protein OB-fold" evidence="1">
    <location>
        <begin position="379"/>
        <end position="451"/>
    </location>
</feature>
<proteinExistence type="predicted"/>
<organism evidence="2 3">
    <name type="scientific">Fodinibius salsisoli</name>
    <dbReference type="NCBI Taxonomy" id="2820877"/>
    <lineage>
        <taxon>Bacteria</taxon>
        <taxon>Pseudomonadati</taxon>
        <taxon>Balneolota</taxon>
        <taxon>Balneolia</taxon>
        <taxon>Balneolales</taxon>
        <taxon>Balneolaceae</taxon>
        <taxon>Fodinibius</taxon>
    </lineage>
</organism>
<reference evidence="2 3" key="1">
    <citation type="submission" date="2021-03" db="EMBL/GenBank/DDBJ databases">
        <title>Aliifodinibius sp. nov., a new bacterium isolated from saline soil.</title>
        <authorList>
            <person name="Galisteo C."/>
            <person name="De La Haba R."/>
            <person name="Sanchez-Porro C."/>
            <person name="Ventosa A."/>
        </authorList>
    </citation>
    <scope>NUCLEOTIDE SEQUENCE [LARGE SCALE GENOMIC DNA]</scope>
    <source>
        <strain evidence="2 3">1BSP15-2V2</strain>
    </source>
</reference>
<dbReference type="EMBL" id="JAGGJA010000010">
    <property type="protein sequence ID" value="MCW9708160.1"/>
    <property type="molecule type" value="Genomic_DNA"/>
</dbReference>
<dbReference type="InterPro" id="IPR006531">
    <property type="entry name" value="Gp5/Vgr_OB"/>
</dbReference>
<evidence type="ECO:0000313" key="2">
    <source>
        <dbReference type="EMBL" id="MCW9708160.1"/>
    </source>
</evidence>
<evidence type="ECO:0000259" key="1">
    <source>
        <dbReference type="Pfam" id="PF04717"/>
    </source>
</evidence>
<dbReference type="SUPFAM" id="SSF69279">
    <property type="entry name" value="Phage tail proteins"/>
    <property type="match status" value="1"/>
</dbReference>
<name>A0ABT3PQM4_9BACT</name>
<dbReference type="InterPro" id="IPR037026">
    <property type="entry name" value="Vgr_OB-fold_dom_sf"/>
</dbReference>
<protein>
    <submittedName>
        <fullName evidence="2">Type VI secretion system tip protein VgrG</fullName>
    </submittedName>
</protein>
<sequence>MPETRRTIPADRPTDFPTFEVLSDGTKLPKKYHVFSFTVSKSINRISYAELTLKDGDPAREDFPLSNTDLFKPGTIIEIKAGYHNENKSIFKGIVIKHGIKARDGRPSMLTVECKDEAVKMTNGRQNRYFTEVTDSEVFEELIDAYGLTAEVENTSETHKEMVQYYATDWDFLLARAEMNSQCVLADDGTLIVQKPSLEDSTLTLTYGATILDFEAEMDARDQQKAISSSSWDYTTQEVVESEAEAPTLQQAGNISEEELADVIGSESVSYRHSGQVGETELQAWADAAMLKSRLAKIRGRVRCKGYPEIKPFDTIELAGMGERFNGKVFVSGVRQNYSTDRWVTDIEFGLSPRWFYKENDVVEQPASGLLPAVNGLQVGVVTQLQDDPAGEDRVLVKLPVLDAEHEGIWTRVSTLDAGENRGSFFRPEIGDEVLVGFINDDPRDPVILGMMNSSAKPAPAQGSDDNHEKGFVTREELRLWFNDEKKSIALETPNGNKITLSDDEGSIMLEDENGNTVTMSSDGISLESAADIVLKAGGNVNIEGVNVEQKASAQFKAEGSAGAEVSTSGTAVLKGSIVQIN</sequence>
<dbReference type="Proteomes" id="UP001207918">
    <property type="component" value="Unassembled WGS sequence"/>
</dbReference>
<dbReference type="Gene3D" id="2.40.50.230">
    <property type="entry name" value="Gp5 N-terminal domain"/>
    <property type="match status" value="1"/>
</dbReference>
<dbReference type="InterPro" id="IPR006533">
    <property type="entry name" value="T6SS_Vgr_RhsGE"/>
</dbReference>
<dbReference type="NCBIfam" id="TIGR01646">
    <property type="entry name" value="vgr_GE"/>
    <property type="match status" value="1"/>
</dbReference>
<accession>A0ABT3PQM4</accession>
<comment type="caution">
    <text evidence="2">The sequence shown here is derived from an EMBL/GenBank/DDBJ whole genome shotgun (WGS) entry which is preliminary data.</text>
</comment>
<dbReference type="SUPFAM" id="SSF69255">
    <property type="entry name" value="gp5 N-terminal domain-like"/>
    <property type="match status" value="1"/>
</dbReference>